<dbReference type="PANTHER" id="PTHR42878:SF7">
    <property type="entry name" value="SENSOR HISTIDINE KINASE GLRK"/>
    <property type="match status" value="1"/>
</dbReference>
<reference evidence="10 11" key="2">
    <citation type="submission" date="2020-01" db="EMBL/GenBank/DDBJ databases">
        <title>Microvirga sp. nov., an arsenate reduction bacterium isolated from Tibet hotspring sediments.</title>
        <authorList>
            <person name="Xian W.-D."/>
            <person name="Li W.-J."/>
        </authorList>
    </citation>
    <scope>NUCLEOTIDE SEQUENCE [LARGE SCALE GENOMIC DNA]</scope>
    <source>
        <strain evidence="10 11">KCTC 23863</strain>
    </source>
</reference>
<dbReference type="InterPro" id="IPR005467">
    <property type="entry name" value="His_kinase_dom"/>
</dbReference>
<proteinExistence type="predicted"/>
<evidence type="ECO:0000256" key="4">
    <source>
        <dbReference type="ARBA" id="ARBA00022679"/>
    </source>
</evidence>
<dbReference type="GO" id="GO:0000155">
    <property type="term" value="F:phosphorelay sensor kinase activity"/>
    <property type="evidence" value="ECO:0007669"/>
    <property type="project" value="InterPro"/>
</dbReference>
<evidence type="ECO:0000313" key="11">
    <source>
        <dbReference type="Proteomes" id="UP000436483"/>
    </source>
</evidence>
<keyword evidence="8" id="KW-0902">Two-component regulatory system</keyword>
<dbReference type="Gene3D" id="3.30.565.10">
    <property type="entry name" value="Histidine kinase-like ATPase, C-terminal domain"/>
    <property type="match status" value="1"/>
</dbReference>
<evidence type="ECO:0000256" key="8">
    <source>
        <dbReference type="ARBA" id="ARBA00023012"/>
    </source>
</evidence>
<dbReference type="InterPro" id="IPR036890">
    <property type="entry name" value="HATPase_C_sf"/>
</dbReference>
<dbReference type="EMBL" id="WURB01000005">
    <property type="protein sequence ID" value="MXQ11788.1"/>
    <property type="molecule type" value="Genomic_DNA"/>
</dbReference>
<dbReference type="GO" id="GO:0030295">
    <property type="term" value="F:protein kinase activator activity"/>
    <property type="evidence" value="ECO:0007669"/>
    <property type="project" value="TreeGrafter"/>
</dbReference>
<dbReference type="InterPro" id="IPR003594">
    <property type="entry name" value="HATPase_dom"/>
</dbReference>
<evidence type="ECO:0000259" key="9">
    <source>
        <dbReference type="PROSITE" id="PS50109"/>
    </source>
</evidence>
<reference evidence="10 11" key="1">
    <citation type="submission" date="2019-12" db="EMBL/GenBank/DDBJ databases">
        <authorList>
            <person name="Yuan C.-G."/>
        </authorList>
    </citation>
    <scope>NUCLEOTIDE SEQUENCE [LARGE SCALE GENOMIC DNA]</scope>
    <source>
        <strain evidence="10 11">KCTC 23863</strain>
    </source>
</reference>
<dbReference type="PROSITE" id="PS50109">
    <property type="entry name" value="HIS_KIN"/>
    <property type="match status" value="1"/>
</dbReference>
<keyword evidence="6" id="KW-0418">Kinase</keyword>
<dbReference type="EC" id="2.7.13.3" evidence="2"/>
<comment type="caution">
    <text evidence="10">The sequence shown here is derived from an EMBL/GenBank/DDBJ whole genome shotgun (WGS) entry which is preliminary data.</text>
</comment>
<dbReference type="Pfam" id="PF02518">
    <property type="entry name" value="HATPase_c"/>
    <property type="match status" value="1"/>
</dbReference>
<dbReference type="InterPro" id="IPR004358">
    <property type="entry name" value="Sig_transdc_His_kin-like_C"/>
</dbReference>
<keyword evidence="4" id="KW-0808">Transferase</keyword>
<dbReference type="GO" id="GO:0000156">
    <property type="term" value="F:phosphorelay response regulator activity"/>
    <property type="evidence" value="ECO:0007669"/>
    <property type="project" value="TreeGrafter"/>
</dbReference>
<comment type="catalytic activity">
    <reaction evidence="1">
        <text>ATP + protein L-histidine = ADP + protein N-phospho-L-histidine.</text>
        <dbReference type="EC" id="2.7.13.3"/>
    </reaction>
</comment>
<dbReference type="GO" id="GO:0005524">
    <property type="term" value="F:ATP binding"/>
    <property type="evidence" value="ECO:0007669"/>
    <property type="project" value="UniProtKB-KW"/>
</dbReference>
<protein>
    <recommendedName>
        <fullName evidence="2">histidine kinase</fullName>
        <ecNumber evidence="2">2.7.13.3</ecNumber>
    </recommendedName>
</protein>
<name>A0A7X3MRM2_9HYPH</name>
<dbReference type="RefSeq" id="WP_160884362.1">
    <property type="nucleotide sequence ID" value="NZ_WURB01000005.1"/>
</dbReference>
<dbReference type="PRINTS" id="PR00344">
    <property type="entry name" value="BCTRLSENSOR"/>
</dbReference>
<dbReference type="InterPro" id="IPR036097">
    <property type="entry name" value="HisK_dim/P_sf"/>
</dbReference>
<organism evidence="10 11">
    <name type="scientific">Microvirga makkahensis</name>
    <dbReference type="NCBI Taxonomy" id="1128670"/>
    <lineage>
        <taxon>Bacteria</taxon>
        <taxon>Pseudomonadati</taxon>
        <taxon>Pseudomonadota</taxon>
        <taxon>Alphaproteobacteria</taxon>
        <taxon>Hyphomicrobiales</taxon>
        <taxon>Methylobacteriaceae</taxon>
        <taxon>Microvirga</taxon>
    </lineage>
</organism>
<evidence type="ECO:0000256" key="6">
    <source>
        <dbReference type="ARBA" id="ARBA00022777"/>
    </source>
</evidence>
<evidence type="ECO:0000256" key="3">
    <source>
        <dbReference type="ARBA" id="ARBA00022553"/>
    </source>
</evidence>
<evidence type="ECO:0000313" key="10">
    <source>
        <dbReference type="EMBL" id="MXQ11788.1"/>
    </source>
</evidence>
<dbReference type="InterPro" id="IPR003661">
    <property type="entry name" value="HisK_dim/P_dom"/>
</dbReference>
<evidence type="ECO:0000256" key="1">
    <source>
        <dbReference type="ARBA" id="ARBA00000085"/>
    </source>
</evidence>
<dbReference type="GO" id="GO:0007234">
    <property type="term" value="P:osmosensory signaling via phosphorelay pathway"/>
    <property type="evidence" value="ECO:0007669"/>
    <property type="project" value="TreeGrafter"/>
</dbReference>
<dbReference type="CDD" id="cd00075">
    <property type="entry name" value="HATPase"/>
    <property type="match status" value="1"/>
</dbReference>
<keyword evidence="7" id="KW-0067">ATP-binding</keyword>
<dbReference type="AlphaFoldDB" id="A0A7X3MRM2"/>
<feature type="domain" description="Histidine kinase" evidence="9">
    <location>
        <begin position="6"/>
        <end position="221"/>
    </location>
</feature>
<dbReference type="SUPFAM" id="SSF47384">
    <property type="entry name" value="Homodimeric domain of signal transducing histidine kinase"/>
    <property type="match status" value="1"/>
</dbReference>
<dbReference type="SMART" id="SM00388">
    <property type="entry name" value="HisKA"/>
    <property type="match status" value="1"/>
</dbReference>
<dbReference type="Proteomes" id="UP000436483">
    <property type="component" value="Unassembled WGS sequence"/>
</dbReference>
<dbReference type="InterPro" id="IPR050351">
    <property type="entry name" value="BphY/WalK/GraS-like"/>
</dbReference>
<keyword evidence="11" id="KW-1185">Reference proteome</keyword>
<evidence type="ECO:0000256" key="7">
    <source>
        <dbReference type="ARBA" id="ARBA00022840"/>
    </source>
</evidence>
<dbReference type="Gene3D" id="1.10.287.130">
    <property type="match status" value="1"/>
</dbReference>
<gene>
    <name evidence="10" type="ORF">GR328_10025</name>
</gene>
<dbReference type="CDD" id="cd00082">
    <property type="entry name" value="HisKA"/>
    <property type="match status" value="1"/>
</dbReference>
<keyword evidence="3" id="KW-0597">Phosphoprotein</keyword>
<dbReference type="PANTHER" id="PTHR42878">
    <property type="entry name" value="TWO-COMPONENT HISTIDINE KINASE"/>
    <property type="match status" value="1"/>
</dbReference>
<dbReference type="OrthoDB" id="9806130at2"/>
<dbReference type="SMART" id="SM00387">
    <property type="entry name" value="HATPase_c"/>
    <property type="match status" value="1"/>
</dbReference>
<sequence length="229" mass="24825">MDPVALLAHQIKTPLSTICALAQGLVRRAERLSAKEVRNRAERIWRASLRLDELIEMVLSYTRSSAGGVLLNPTEFNPEALIRRACREQISHEPSRPLAIDVQGLPSTIVGDPILLEQALVIVLSNAMKYSPPDRPIAVTARAAPNVISIQIEDQGIGIPDLDLPFLMLPFFRGRNTKDYPGTGLGLSLAWHILRLHGGSLGIASTEGYGTTVTLSIPEKNVAGAVDVL</sequence>
<evidence type="ECO:0000256" key="2">
    <source>
        <dbReference type="ARBA" id="ARBA00012438"/>
    </source>
</evidence>
<dbReference type="Pfam" id="PF00512">
    <property type="entry name" value="HisKA"/>
    <property type="match status" value="1"/>
</dbReference>
<evidence type="ECO:0000256" key="5">
    <source>
        <dbReference type="ARBA" id="ARBA00022741"/>
    </source>
</evidence>
<keyword evidence="5" id="KW-0547">Nucleotide-binding</keyword>
<accession>A0A7X3MRM2</accession>
<dbReference type="SUPFAM" id="SSF55874">
    <property type="entry name" value="ATPase domain of HSP90 chaperone/DNA topoisomerase II/histidine kinase"/>
    <property type="match status" value="1"/>
</dbReference>